<reference evidence="3" key="1">
    <citation type="submission" date="2011-01" db="EMBL/GenBank/DDBJ databases">
        <title>Complete sequence of chromosome of Acidobacterium sp. MP5ACTX9.</title>
        <authorList>
            <consortium name="US DOE Joint Genome Institute"/>
            <person name="Lucas S."/>
            <person name="Copeland A."/>
            <person name="Lapidus A."/>
            <person name="Cheng J.-F."/>
            <person name="Goodwin L."/>
            <person name="Pitluck S."/>
            <person name="Teshima H."/>
            <person name="Detter J.C."/>
            <person name="Han C."/>
            <person name="Tapia R."/>
            <person name="Land M."/>
            <person name="Hauser L."/>
            <person name="Kyrpides N."/>
            <person name="Ivanova N."/>
            <person name="Ovchinnikova G."/>
            <person name="Pagani I."/>
            <person name="Rawat S.R."/>
            <person name="Mannisto M."/>
            <person name="Haggblom M.M."/>
            <person name="Woyke T."/>
        </authorList>
    </citation>
    <scope>NUCLEOTIDE SEQUENCE [LARGE SCALE GENOMIC DNA]</scope>
    <source>
        <strain evidence="3">MP5ACTX9</strain>
    </source>
</reference>
<keyword evidence="3" id="KW-1185">Reference proteome</keyword>
<dbReference type="EMBL" id="CP002480">
    <property type="protein sequence ID" value="ADW68352.1"/>
    <property type="molecule type" value="Genomic_DNA"/>
</dbReference>
<proteinExistence type="predicted"/>
<dbReference type="KEGG" id="acm:AciX9_1290"/>
<accession>E8X588</accession>
<dbReference type="STRING" id="1198114.AciX9_1290"/>
<dbReference type="OrthoDB" id="9808254at2"/>
<dbReference type="AlphaFoldDB" id="E8X588"/>
<protein>
    <recommendedName>
        <fullName evidence="4">DUF1223 domain-containing protein</fullName>
    </recommendedName>
</protein>
<dbReference type="Proteomes" id="UP000000343">
    <property type="component" value="Chromosome"/>
</dbReference>
<dbReference type="eggNOG" id="COG5429">
    <property type="taxonomic scope" value="Bacteria"/>
</dbReference>
<dbReference type="PANTHER" id="PTHR36057:SF1">
    <property type="entry name" value="LIPOPROTEIN LIPID ATTACHMENT SITE-LIKE PROTEIN, PUTATIVE (DUF1223)-RELATED"/>
    <property type="match status" value="1"/>
</dbReference>
<dbReference type="RefSeq" id="WP_013579675.1">
    <property type="nucleotide sequence ID" value="NC_015064.1"/>
</dbReference>
<evidence type="ECO:0000313" key="3">
    <source>
        <dbReference type="Proteomes" id="UP000000343"/>
    </source>
</evidence>
<dbReference type="Pfam" id="PF06764">
    <property type="entry name" value="DUF1223"/>
    <property type="match status" value="1"/>
</dbReference>
<feature type="chain" id="PRO_5003233693" description="DUF1223 domain-containing protein" evidence="1">
    <location>
        <begin position="20"/>
        <end position="250"/>
    </location>
</feature>
<dbReference type="InterPro" id="IPR036249">
    <property type="entry name" value="Thioredoxin-like_sf"/>
</dbReference>
<organism evidence="3">
    <name type="scientific">Granulicella tundricola (strain ATCC BAA-1859 / DSM 23138 / MP5ACTX9)</name>
    <dbReference type="NCBI Taxonomy" id="1198114"/>
    <lineage>
        <taxon>Bacteria</taxon>
        <taxon>Pseudomonadati</taxon>
        <taxon>Acidobacteriota</taxon>
        <taxon>Terriglobia</taxon>
        <taxon>Terriglobales</taxon>
        <taxon>Acidobacteriaceae</taxon>
        <taxon>Granulicella</taxon>
    </lineage>
</organism>
<gene>
    <name evidence="2" type="ordered locus">AciX9_1290</name>
</gene>
<evidence type="ECO:0000313" key="2">
    <source>
        <dbReference type="EMBL" id="ADW68352.1"/>
    </source>
</evidence>
<dbReference type="SUPFAM" id="SSF52833">
    <property type="entry name" value="Thioredoxin-like"/>
    <property type="match status" value="1"/>
</dbReference>
<dbReference type="HOGENOM" id="CLU_065609_1_0_0"/>
<sequence length="250" mass="26251">MKQVAIWLAAVSISGAAWGQMTPAIRPNAVLVELFTSEGCSSCPPADAVLAKLNATRGAGEDGPLIVGLSEHVTYWNRLGWADPFSQELFTSRQNGYGSRMRLDSVYTPQVVVDGTRELVGSDEAGILRAVQASGKAGGVGLKIASAVAGHDGVKVSFEVTGAVPKGAEVYAVVAQDMASTKVQRGENAGRTLKHVSIARNLVRVGALDRAGSREVELPLPEMVEGGRHLVLFVQEAGLGRVLAVEEHAL</sequence>
<name>E8X588_GRATM</name>
<dbReference type="InterPro" id="IPR010634">
    <property type="entry name" value="DUF1223"/>
</dbReference>
<dbReference type="PANTHER" id="PTHR36057">
    <property type="match status" value="1"/>
</dbReference>
<dbReference type="PaxDb" id="1198114-AciX9_1290"/>
<evidence type="ECO:0000256" key="1">
    <source>
        <dbReference type="SAM" id="SignalP"/>
    </source>
</evidence>
<feature type="signal peptide" evidence="1">
    <location>
        <begin position="1"/>
        <end position="19"/>
    </location>
</feature>
<evidence type="ECO:0008006" key="4">
    <source>
        <dbReference type="Google" id="ProtNLM"/>
    </source>
</evidence>
<keyword evidence="1" id="KW-0732">Signal</keyword>